<proteinExistence type="predicted"/>
<accession>A0A8J4BTX8</accession>
<dbReference type="EMBL" id="BNCO01000119">
    <property type="protein sequence ID" value="GIL68499.1"/>
    <property type="molecule type" value="Genomic_DNA"/>
</dbReference>
<reference evidence="1" key="1">
    <citation type="journal article" date="2021" name="Proc. Natl. Acad. Sci. U.S.A.">
        <title>Three genomes in the algal genus Volvox reveal the fate of a haploid sex-determining region after a transition to homothallism.</title>
        <authorList>
            <person name="Yamamoto K."/>
            <person name="Hamaji T."/>
            <person name="Kawai-Toyooka H."/>
            <person name="Matsuzaki R."/>
            <person name="Takahashi F."/>
            <person name="Nishimura Y."/>
            <person name="Kawachi M."/>
            <person name="Noguchi H."/>
            <person name="Minakuchi Y."/>
            <person name="Umen J.G."/>
            <person name="Toyoda A."/>
            <person name="Nozaki H."/>
        </authorList>
    </citation>
    <scope>NUCLEOTIDE SEQUENCE</scope>
    <source>
        <strain evidence="1">NIES-3780</strain>
    </source>
</reference>
<keyword evidence="2" id="KW-1185">Reference proteome</keyword>
<evidence type="ECO:0000313" key="2">
    <source>
        <dbReference type="Proteomes" id="UP000747399"/>
    </source>
</evidence>
<name>A0A8J4BTX8_9CHLO</name>
<organism evidence="1 2">
    <name type="scientific">Volvox africanus</name>
    <dbReference type="NCBI Taxonomy" id="51714"/>
    <lineage>
        <taxon>Eukaryota</taxon>
        <taxon>Viridiplantae</taxon>
        <taxon>Chlorophyta</taxon>
        <taxon>core chlorophytes</taxon>
        <taxon>Chlorophyceae</taxon>
        <taxon>CS clade</taxon>
        <taxon>Chlamydomonadales</taxon>
        <taxon>Volvocaceae</taxon>
        <taxon>Volvox</taxon>
    </lineage>
</organism>
<dbReference type="Proteomes" id="UP000747399">
    <property type="component" value="Unassembled WGS sequence"/>
</dbReference>
<comment type="caution">
    <text evidence="1">The sequence shown here is derived from an EMBL/GenBank/DDBJ whole genome shotgun (WGS) entry which is preliminary data.</text>
</comment>
<gene>
    <name evidence="1" type="ORF">Vafri_21769</name>
</gene>
<sequence length="117" mass="12626">MCVTSMHAAASIGQRYSPLRLHPLRLSSEYICSHRSMCRRSCAVFNFPAQSQRSCDPAHLPTCPPAYLPTCLPAYLPTCLPALTQPYPQVAGSAQQPVRVHLGRGPAGRVEYAAGGC</sequence>
<evidence type="ECO:0000313" key="1">
    <source>
        <dbReference type="EMBL" id="GIL68499.1"/>
    </source>
</evidence>
<dbReference type="AlphaFoldDB" id="A0A8J4BTX8"/>
<protein>
    <submittedName>
        <fullName evidence="1">Uncharacterized protein</fullName>
    </submittedName>
</protein>